<dbReference type="AlphaFoldDB" id="A0A067CG10"/>
<accession>A0A067CG10</accession>
<name>A0A067CG10_SAPPC</name>
<dbReference type="Proteomes" id="UP000030745">
    <property type="component" value="Unassembled WGS sequence"/>
</dbReference>
<dbReference type="RefSeq" id="XP_012199947.1">
    <property type="nucleotide sequence ID" value="XM_012344557.1"/>
</dbReference>
<dbReference type="OMA" id="WCEASDR"/>
<protein>
    <recommendedName>
        <fullName evidence="3">START domain-containing protein</fullName>
    </recommendedName>
</protein>
<evidence type="ECO:0000313" key="2">
    <source>
        <dbReference type="Proteomes" id="UP000030745"/>
    </source>
</evidence>
<sequence length="393" mass="44039">MEADALGELTCLPDDAFPPAVAEASPSLAPLASPAAMGLPPHIENADDILSALPSLGRLLVTDDDTSTETRQNRYRKRQKDERDYLREQVDTLTSQLNVLRQVKSVELATSSTWKKTAQNQRTYACEATMENKRLKRALEDQLKLATALDQLLVKRPRLLSFPTIDVVDWKLRKMPFDPKAREATFNAMMDHAYSQVDSILLRKGLLDAPDGHNSIALETNETDDSIVLDVQSVSILNMDFVASADKYWSLWCEASDRGSIPFINIQILERYGDDAAYVQDVGYLSNGSPYLFMLCGMKRVVEKDRVVIVMRTFLEDALHPPPPGLYIGNHTAVFVVERLPDGKCCRRMCMLGQLPIQPPGDSPLSKHPPLMVCDYILKHTTQTSHLIQDILE</sequence>
<evidence type="ECO:0000313" key="1">
    <source>
        <dbReference type="EMBL" id="KDO29448.1"/>
    </source>
</evidence>
<dbReference type="EMBL" id="KK583206">
    <property type="protein sequence ID" value="KDO29448.1"/>
    <property type="molecule type" value="Genomic_DNA"/>
</dbReference>
<gene>
    <name evidence="1" type="ORF">SPRG_05986</name>
</gene>
<reference evidence="1 2" key="1">
    <citation type="journal article" date="2013" name="PLoS Genet.">
        <title>Distinctive expansion of potential virulence genes in the genome of the oomycete fish pathogen Saprolegnia parasitica.</title>
        <authorList>
            <person name="Jiang R.H."/>
            <person name="de Bruijn I."/>
            <person name="Haas B.J."/>
            <person name="Belmonte R."/>
            <person name="Lobach L."/>
            <person name="Christie J."/>
            <person name="van den Ackerveken G."/>
            <person name="Bottin A."/>
            <person name="Bulone V."/>
            <person name="Diaz-Moreno S.M."/>
            <person name="Dumas B."/>
            <person name="Fan L."/>
            <person name="Gaulin E."/>
            <person name="Govers F."/>
            <person name="Grenville-Briggs L.J."/>
            <person name="Horner N.R."/>
            <person name="Levin J.Z."/>
            <person name="Mammella M."/>
            <person name="Meijer H.J."/>
            <person name="Morris P."/>
            <person name="Nusbaum C."/>
            <person name="Oome S."/>
            <person name="Phillips A.J."/>
            <person name="van Rooyen D."/>
            <person name="Rzeszutek E."/>
            <person name="Saraiva M."/>
            <person name="Secombes C.J."/>
            <person name="Seidl M.F."/>
            <person name="Snel B."/>
            <person name="Stassen J.H."/>
            <person name="Sykes S."/>
            <person name="Tripathy S."/>
            <person name="van den Berg H."/>
            <person name="Vega-Arreguin J.C."/>
            <person name="Wawra S."/>
            <person name="Young S.K."/>
            <person name="Zeng Q."/>
            <person name="Dieguez-Uribeondo J."/>
            <person name="Russ C."/>
            <person name="Tyler B.M."/>
            <person name="van West P."/>
        </authorList>
    </citation>
    <scope>NUCLEOTIDE SEQUENCE [LARGE SCALE GENOMIC DNA]</scope>
    <source>
        <strain evidence="1 2">CBS 223.65</strain>
    </source>
</reference>
<dbReference type="OrthoDB" id="108626at2759"/>
<evidence type="ECO:0008006" key="3">
    <source>
        <dbReference type="Google" id="ProtNLM"/>
    </source>
</evidence>
<dbReference type="CDD" id="cd14686">
    <property type="entry name" value="bZIP"/>
    <property type="match status" value="1"/>
</dbReference>
<dbReference type="KEGG" id="spar:SPRG_05986"/>
<keyword evidence="2" id="KW-1185">Reference proteome</keyword>
<proteinExistence type="predicted"/>
<dbReference type="STRING" id="695850.A0A067CG10"/>
<dbReference type="GeneID" id="24128355"/>
<organism evidence="1 2">
    <name type="scientific">Saprolegnia parasitica (strain CBS 223.65)</name>
    <dbReference type="NCBI Taxonomy" id="695850"/>
    <lineage>
        <taxon>Eukaryota</taxon>
        <taxon>Sar</taxon>
        <taxon>Stramenopiles</taxon>
        <taxon>Oomycota</taxon>
        <taxon>Saprolegniomycetes</taxon>
        <taxon>Saprolegniales</taxon>
        <taxon>Saprolegniaceae</taxon>
        <taxon>Saprolegnia</taxon>
    </lineage>
</organism>
<dbReference type="VEuPathDB" id="FungiDB:SPRG_05986"/>